<accession>A0A5J4YT69</accession>
<proteinExistence type="predicted"/>
<feature type="region of interest" description="Disordered" evidence="1">
    <location>
        <begin position="52"/>
        <end position="86"/>
    </location>
</feature>
<name>A0A5J4YT69_PORPP</name>
<protein>
    <submittedName>
        <fullName evidence="2">Uncharacterized protein</fullName>
    </submittedName>
</protein>
<feature type="region of interest" description="Disordered" evidence="1">
    <location>
        <begin position="1"/>
        <end position="23"/>
    </location>
</feature>
<dbReference type="EMBL" id="VRMN01000004">
    <property type="protein sequence ID" value="KAA8494418.1"/>
    <property type="molecule type" value="Genomic_DNA"/>
</dbReference>
<keyword evidence="3" id="KW-1185">Reference proteome</keyword>
<feature type="compositionally biased region" description="Polar residues" evidence="1">
    <location>
        <begin position="59"/>
        <end position="80"/>
    </location>
</feature>
<evidence type="ECO:0000313" key="3">
    <source>
        <dbReference type="Proteomes" id="UP000324585"/>
    </source>
</evidence>
<comment type="caution">
    <text evidence="2">The sequence shown here is derived from an EMBL/GenBank/DDBJ whole genome shotgun (WGS) entry which is preliminary data.</text>
</comment>
<reference evidence="3" key="1">
    <citation type="journal article" date="2019" name="Nat. Commun.">
        <title>Expansion of phycobilisome linker gene families in mesophilic red algae.</title>
        <authorList>
            <person name="Lee J."/>
            <person name="Kim D."/>
            <person name="Bhattacharya D."/>
            <person name="Yoon H.S."/>
        </authorList>
    </citation>
    <scope>NUCLEOTIDE SEQUENCE [LARGE SCALE GENOMIC DNA]</scope>
    <source>
        <strain evidence="3">CCMP 1328</strain>
    </source>
</reference>
<sequence length="225" mass="24441">MHPRACDVAKMPSRPATARTAPSAEVWAKQTQVSFSRLLAVLKQQKRQDRAQRSAHVLSLQSGAQQTSTQQRPHTESVSAEQVPAGQAGTVAAVAAVRETQYQQRSALGAARAGPSSLVRPASHGMLTGIFKPHKHLHARRHAQRHGALVPRKDGRWDVSDIVHESTQGIADRLNAAIQTPRFPPLPSPQQLAQASLRQPVALWGQHTPQAEQKATSLAGVHQRM</sequence>
<gene>
    <name evidence="2" type="ORF">FVE85_2659</name>
</gene>
<dbReference type="Proteomes" id="UP000324585">
    <property type="component" value="Unassembled WGS sequence"/>
</dbReference>
<evidence type="ECO:0000313" key="2">
    <source>
        <dbReference type="EMBL" id="KAA8494418.1"/>
    </source>
</evidence>
<evidence type="ECO:0000256" key="1">
    <source>
        <dbReference type="SAM" id="MobiDB-lite"/>
    </source>
</evidence>
<organism evidence="2 3">
    <name type="scientific">Porphyridium purpureum</name>
    <name type="common">Red alga</name>
    <name type="synonym">Porphyridium cruentum</name>
    <dbReference type="NCBI Taxonomy" id="35688"/>
    <lineage>
        <taxon>Eukaryota</taxon>
        <taxon>Rhodophyta</taxon>
        <taxon>Bangiophyceae</taxon>
        <taxon>Porphyridiales</taxon>
        <taxon>Porphyridiaceae</taxon>
        <taxon>Porphyridium</taxon>
    </lineage>
</organism>
<dbReference type="AlphaFoldDB" id="A0A5J4YT69"/>